<sequence length="71" mass="8081">MGNLMSVLRSKFELCRESLRISQTLTQYEVPEYSNDYEHLYNQIQGGDEAVVIEGLGMSKEKAIAKDQLIV</sequence>
<proteinExistence type="predicted"/>
<comment type="caution">
    <text evidence="1">The sequence shown here is derived from an EMBL/GenBank/DDBJ whole genome shotgun (WGS) entry which is preliminary data.</text>
</comment>
<name>A0A8J2L6Z3_9HEXA</name>
<accession>A0A8J2L6Z3</accession>
<dbReference type="EMBL" id="CAJVCH010541043">
    <property type="protein sequence ID" value="CAG7826762.1"/>
    <property type="molecule type" value="Genomic_DNA"/>
</dbReference>
<feature type="non-terminal residue" evidence="1">
    <location>
        <position position="1"/>
    </location>
</feature>
<protein>
    <submittedName>
        <fullName evidence="1">Uncharacterized protein</fullName>
    </submittedName>
</protein>
<gene>
    <name evidence="1" type="ORF">AFUS01_LOCUS36801</name>
</gene>
<organism evidence="1 2">
    <name type="scientific">Allacma fusca</name>
    <dbReference type="NCBI Taxonomy" id="39272"/>
    <lineage>
        <taxon>Eukaryota</taxon>
        <taxon>Metazoa</taxon>
        <taxon>Ecdysozoa</taxon>
        <taxon>Arthropoda</taxon>
        <taxon>Hexapoda</taxon>
        <taxon>Collembola</taxon>
        <taxon>Symphypleona</taxon>
        <taxon>Sminthuridae</taxon>
        <taxon>Allacma</taxon>
    </lineage>
</organism>
<dbReference type="AlphaFoldDB" id="A0A8J2L6Z3"/>
<dbReference type="Proteomes" id="UP000708208">
    <property type="component" value="Unassembled WGS sequence"/>
</dbReference>
<evidence type="ECO:0000313" key="1">
    <source>
        <dbReference type="EMBL" id="CAG7826762.1"/>
    </source>
</evidence>
<evidence type="ECO:0000313" key="2">
    <source>
        <dbReference type="Proteomes" id="UP000708208"/>
    </source>
</evidence>
<keyword evidence="2" id="KW-1185">Reference proteome</keyword>
<reference evidence="1" key="1">
    <citation type="submission" date="2021-06" db="EMBL/GenBank/DDBJ databases">
        <authorList>
            <person name="Hodson N. C."/>
            <person name="Mongue J. A."/>
            <person name="Jaron S. K."/>
        </authorList>
    </citation>
    <scope>NUCLEOTIDE SEQUENCE</scope>
</reference>